<name>A0A3N2QMB6_9RHOB</name>
<feature type="domain" description="DUF4174" evidence="2">
    <location>
        <begin position="43"/>
        <end position="143"/>
    </location>
</feature>
<keyword evidence="1" id="KW-0732">Signal</keyword>
<keyword evidence="4" id="KW-1185">Reference proteome</keyword>
<reference evidence="3 4" key="1">
    <citation type="submission" date="2018-10" db="EMBL/GenBank/DDBJ databases">
        <title>Histidinibacterium lentulum gen. nov., sp. nov., a marine bacterium from the culture broth of Picochlorum sp. 122.</title>
        <authorList>
            <person name="Wang G."/>
        </authorList>
    </citation>
    <scope>NUCLEOTIDE SEQUENCE [LARGE SCALE GENOMIC DNA]</scope>
    <source>
        <strain evidence="3 4">B17</strain>
    </source>
</reference>
<evidence type="ECO:0000259" key="2">
    <source>
        <dbReference type="Pfam" id="PF13778"/>
    </source>
</evidence>
<dbReference type="Pfam" id="PF13778">
    <property type="entry name" value="DUF4174"/>
    <property type="match status" value="1"/>
</dbReference>
<dbReference type="AlphaFoldDB" id="A0A3N2QMB6"/>
<dbReference type="OrthoDB" id="7362103at2"/>
<gene>
    <name evidence="3" type="ORF">EAT49_18755</name>
</gene>
<proteinExistence type="predicted"/>
<protein>
    <submittedName>
        <fullName evidence="3">DUF4174 domain-containing protein</fullName>
    </submittedName>
</protein>
<dbReference type="EMBL" id="RDRB01000012">
    <property type="protein sequence ID" value="ROT96337.1"/>
    <property type="molecule type" value="Genomic_DNA"/>
</dbReference>
<accession>A0A3N2QMB6</accession>
<evidence type="ECO:0000256" key="1">
    <source>
        <dbReference type="ARBA" id="ARBA00022729"/>
    </source>
</evidence>
<sequence>MAQDTAMSGLQATDADPETPMTALERWQAEPGTFFEGSDIDPQDFMWQARLLVVFGDSPFDPNVQEQVSLLQSDIADLVERDVLVVVDTDPAAESAIRERLRPRGFMLALVGKDGTVALRKPLPWSVRELSRSIDKMPLRQQEIRDRR</sequence>
<organism evidence="3 4">
    <name type="scientific">Histidinibacterium lentulum</name>
    <dbReference type="NCBI Taxonomy" id="2480588"/>
    <lineage>
        <taxon>Bacteria</taxon>
        <taxon>Pseudomonadati</taxon>
        <taxon>Pseudomonadota</taxon>
        <taxon>Alphaproteobacteria</taxon>
        <taxon>Rhodobacterales</taxon>
        <taxon>Paracoccaceae</taxon>
        <taxon>Histidinibacterium</taxon>
    </lineage>
</organism>
<evidence type="ECO:0000313" key="3">
    <source>
        <dbReference type="EMBL" id="ROT96337.1"/>
    </source>
</evidence>
<evidence type="ECO:0000313" key="4">
    <source>
        <dbReference type="Proteomes" id="UP000268016"/>
    </source>
</evidence>
<comment type="caution">
    <text evidence="3">The sequence shown here is derived from an EMBL/GenBank/DDBJ whole genome shotgun (WGS) entry which is preliminary data.</text>
</comment>
<dbReference type="InterPro" id="IPR025232">
    <property type="entry name" value="DUF4174"/>
</dbReference>
<dbReference type="Proteomes" id="UP000268016">
    <property type="component" value="Unassembled WGS sequence"/>
</dbReference>